<name>A0A0M7BF90_9RHOB</name>
<accession>A0A0M7BF90</accession>
<dbReference type="RefSeq" id="WP_144431769.1">
    <property type="nucleotide sequence ID" value="NZ_CYPR01000214.1"/>
</dbReference>
<protein>
    <submittedName>
        <fullName evidence="1">Transposase</fullName>
    </submittedName>
</protein>
<dbReference type="Proteomes" id="UP000049455">
    <property type="component" value="Unassembled WGS sequence"/>
</dbReference>
<sequence length="577" mass="65947">MQYVPQKSATAVKRRIPLPFFGVDVNFCRNAQCAQFGLHPDPRDGRGLGISPPNANFPRGTVGGIGDKKAFTCGYCGVESVLKNNRAIVEEYTRLRRLQRPSGVGKSCRKAECLFYGRSVDDCPQLYWKTGRTSAGHQRYSCKRCRSTFTVGNPARNHRRQSKNGQVLKLLVHGNSLSKISEIVDLAPRDVYRKLDFIYDRIRDFTARREVDLQGTDWERYGRRFATDSQTLTLNWPNRKKRASVAVQHLCTAHANSGYIVLGHLQFDPAGDMEQIEVDMAINGDSTKARCFRRHGRLWTAAEFKKYLDDITAKVVLDPEIAPDVDLGLQLPHEGGLVRHDIQQYAHALMLRRMVSGSDCRFYFVQDGDAGLSKAFLAAFAPEVQTGRVDVATVAFDKYQVNDVRETLWVQGRRELRTDLGLTAHQIDCLPEKVFNEEIDREIVKRLAGHRLGAPFAWPYHTKSEPSRVVDLKTDRPELTTERYARLMRLATLRSVDSYFHKIRSNIRPASRPVSTPSNNGRTWDRHFLYKPEMLIKIIEIYRFHHNWMGTRQTKMTPAMKLGLAKGRVYERDLFGN</sequence>
<evidence type="ECO:0000313" key="1">
    <source>
        <dbReference type="EMBL" id="CUH40514.1"/>
    </source>
</evidence>
<dbReference type="STRING" id="313367.JSE7799_03248"/>
<evidence type="ECO:0000313" key="2">
    <source>
        <dbReference type="Proteomes" id="UP000049455"/>
    </source>
</evidence>
<organism evidence="1 2">
    <name type="scientific">Jannaschia seosinensis</name>
    <dbReference type="NCBI Taxonomy" id="313367"/>
    <lineage>
        <taxon>Bacteria</taxon>
        <taxon>Pseudomonadati</taxon>
        <taxon>Pseudomonadota</taxon>
        <taxon>Alphaproteobacteria</taxon>
        <taxon>Rhodobacterales</taxon>
        <taxon>Roseobacteraceae</taxon>
        <taxon>Jannaschia</taxon>
    </lineage>
</organism>
<dbReference type="EMBL" id="CYPR01000214">
    <property type="protein sequence ID" value="CUH40514.1"/>
    <property type="molecule type" value="Genomic_DNA"/>
</dbReference>
<dbReference type="AlphaFoldDB" id="A0A0M7BF90"/>
<dbReference type="OrthoDB" id="9128325at2"/>
<proteinExistence type="predicted"/>
<reference evidence="1 2" key="1">
    <citation type="submission" date="2015-09" db="EMBL/GenBank/DDBJ databases">
        <authorList>
            <person name="Jackson K.R."/>
            <person name="Lunt B.L."/>
            <person name="Fisher J.N.B."/>
            <person name="Gardner A.V."/>
            <person name="Bailey M.E."/>
            <person name="Deus L.M."/>
            <person name="Earl A.S."/>
            <person name="Gibby P.D."/>
            <person name="Hartmann K.A."/>
            <person name="Liu J.E."/>
            <person name="Manci A.M."/>
            <person name="Nielsen D.A."/>
            <person name="Solomon M.B."/>
            <person name="Breakwell D.P."/>
            <person name="Burnett S.H."/>
            <person name="Grose J.H."/>
        </authorList>
    </citation>
    <scope>NUCLEOTIDE SEQUENCE [LARGE SCALE GENOMIC DNA]</scope>
    <source>
        <strain evidence="1 2">CECT 7799</strain>
    </source>
</reference>
<gene>
    <name evidence="1" type="ORF">JSE7799_03248</name>
</gene>
<keyword evidence="2" id="KW-1185">Reference proteome</keyword>